<proteinExistence type="predicted"/>
<reference evidence="3" key="1">
    <citation type="submission" date="2017-09" db="EMBL/GenBank/DDBJ databases">
        <title>Depth-based differentiation of microbial function through sediment-hosted aquifers and enrichment of novel symbionts in the deep terrestrial subsurface.</title>
        <authorList>
            <person name="Probst A.J."/>
            <person name="Ladd B."/>
            <person name="Jarett J.K."/>
            <person name="Geller-Mcgrath D.E."/>
            <person name="Sieber C.M.K."/>
            <person name="Emerson J.B."/>
            <person name="Anantharaman K."/>
            <person name="Thomas B.C."/>
            <person name="Malmstrom R."/>
            <person name="Stieglmeier M."/>
            <person name="Klingl A."/>
            <person name="Woyke T."/>
            <person name="Ryan C.M."/>
            <person name="Banfield J.F."/>
        </authorList>
    </citation>
    <scope>NUCLEOTIDE SEQUENCE [LARGE SCALE GENOMIC DNA]</scope>
</reference>
<comment type="caution">
    <text evidence="2">The sequence shown here is derived from an EMBL/GenBank/DDBJ whole genome shotgun (WGS) entry which is preliminary data.</text>
</comment>
<gene>
    <name evidence="2" type="ORF">COY29_05225</name>
</gene>
<organism evidence="2 3">
    <name type="scientific">Candidatus Woesebacteria bacterium CG_4_10_14_0_2_um_filter_39_14</name>
    <dbReference type="NCBI Taxonomy" id="1975054"/>
    <lineage>
        <taxon>Bacteria</taxon>
        <taxon>Candidatus Woeseibacteriota</taxon>
    </lineage>
</organism>
<evidence type="ECO:0000313" key="2">
    <source>
        <dbReference type="EMBL" id="PIZ47417.1"/>
    </source>
</evidence>
<dbReference type="AlphaFoldDB" id="A0A2M7TKN2"/>
<evidence type="ECO:0000256" key="1">
    <source>
        <dbReference type="SAM" id="Phobius"/>
    </source>
</evidence>
<dbReference type="EMBL" id="PFNO01000175">
    <property type="protein sequence ID" value="PIZ47417.1"/>
    <property type="molecule type" value="Genomic_DNA"/>
</dbReference>
<name>A0A2M7TKN2_9BACT</name>
<dbReference type="InterPro" id="IPR014717">
    <property type="entry name" value="Transl_elong_EF1B/ribsomal_bS6"/>
</dbReference>
<accession>A0A2M7TKN2</accession>
<keyword evidence="1" id="KW-0812">Transmembrane</keyword>
<sequence length="208" mass="23474">MALGWRKDYLRYKSYFLNILNLYKRREDLKMFLEIILSLVTISFFSIFALRPTFLTISTLLKEINTKKETVIKMDTKIKNLQTAQNILSQESVRIPILKLSVPQFPQPQNFVHQIEGITSTAQVEVLGIRVDETQLKGDFLVKDQGTMGFSVSATGSFQNLFSFLKNLENLRSPVKINVLGISLAKQEAGNVLTLVVTGKVPYLGGAK</sequence>
<evidence type="ECO:0000313" key="3">
    <source>
        <dbReference type="Proteomes" id="UP000229753"/>
    </source>
</evidence>
<feature type="transmembrane region" description="Helical" evidence="1">
    <location>
        <begin position="31"/>
        <end position="50"/>
    </location>
</feature>
<keyword evidence="1" id="KW-0472">Membrane</keyword>
<dbReference type="Gene3D" id="3.30.70.60">
    <property type="match status" value="1"/>
</dbReference>
<keyword evidence="1" id="KW-1133">Transmembrane helix</keyword>
<dbReference type="Proteomes" id="UP000229753">
    <property type="component" value="Unassembled WGS sequence"/>
</dbReference>
<protein>
    <submittedName>
        <fullName evidence="2">Uncharacterized protein</fullName>
    </submittedName>
</protein>